<dbReference type="EMBL" id="JAKZMM010000005">
    <property type="protein sequence ID" value="MCJ2379582.1"/>
    <property type="molecule type" value="Genomic_DNA"/>
</dbReference>
<evidence type="ECO:0000259" key="1">
    <source>
        <dbReference type="Pfam" id="PF00149"/>
    </source>
</evidence>
<evidence type="ECO:0000313" key="2">
    <source>
        <dbReference type="EMBL" id="MCJ2379582.1"/>
    </source>
</evidence>
<dbReference type="Pfam" id="PF00149">
    <property type="entry name" value="Metallophos"/>
    <property type="match status" value="1"/>
</dbReference>
<dbReference type="RefSeq" id="WP_243323327.1">
    <property type="nucleotide sequence ID" value="NZ_JAKZMM010000005.1"/>
</dbReference>
<dbReference type="PANTHER" id="PTHR43143:SF1">
    <property type="entry name" value="SERINE_THREONINE-PROTEIN PHOSPHATASE CPPED1"/>
    <property type="match status" value="1"/>
</dbReference>
<dbReference type="Proteomes" id="UP001165444">
    <property type="component" value="Unassembled WGS sequence"/>
</dbReference>
<protein>
    <submittedName>
        <fullName evidence="2">Metallophosphoesterase</fullName>
    </submittedName>
</protein>
<proteinExistence type="predicted"/>
<feature type="domain" description="Calcineurin-like phosphoesterase" evidence="1">
    <location>
        <begin position="61"/>
        <end position="233"/>
    </location>
</feature>
<dbReference type="Gene3D" id="3.60.21.10">
    <property type="match status" value="1"/>
</dbReference>
<accession>A0ABT0BXT3</accession>
<dbReference type="InterPro" id="IPR029052">
    <property type="entry name" value="Metallo-depent_PP-like"/>
</dbReference>
<reference evidence="2 3" key="1">
    <citation type="submission" date="2022-03" db="EMBL/GenBank/DDBJ databases">
        <title>Parabacteroides sp. nov. isolated from swine feces.</title>
        <authorList>
            <person name="Bak J.E."/>
        </authorList>
    </citation>
    <scope>NUCLEOTIDE SEQUENCE [LARGE SCALE GENOMIC DNA]</scope>
    <source>
        <strain evidence="2 3">AGMB00274</strain>
    </source>
</reference>
<dbReference type="SUPFAM" id="SSF56300">
    <property type="entry name" value="Metallo-dependent phosphatases"/>
    <property type="match status" value="1"/>
</dbReference>
<name>A0ABT0BXT3_9BACT</name>
<comment type="caution">
    <text evidence="2">The sequence shown here is derived from an EMBL/GenBank/DDBJ whole genome shotgun (WGS) entry which is preliminary data.</text>
</comment>
<sequence length="274" mass="31784">MLGKRVKQQIGYLFLGVLCILTHSCELIDYHPYDVRIKGETGINGRNTARIEADLTGKKHFRFALISDTQRWYDETEEMVQHINQQDDVDFVIHGGDQADFGMTQEFLWMRDIMNELNCPYTCIIGNHDCLGTGVETFKEVYGPLNYAFTAGDVRFLCLQTNALEYDDPLSVLNFTFLDEELEHTSPEVKRTIVVMHTQPYDDQFNNNVAKIFQAYLKQFPNLMFCLHGHGHKFQVNDLFNDGILYYECPSAGKRSYLLFDINENGYDYEVVEF</sequence>
<evidence type="ECO:0000313" key="3">
    <source>
        <dbReference type="Proteomes" id="UP001165444"/>
    </source>
</evidence>
<organism evidence="2 3">
    <name type="scientific">Parabacteroides faecalis</name>
    <dbReference type="NCBI Taxonomy" id="2924040"/>
    <lineage>
        <taxon>Bacteria</taxon>
        <taxon>Pseudomonadati</taxon>
        <taxon>Bacteroidota</taxon>
        <taxon>Bacteroidia</taxon>
        <taxon>Bacteroidales</taxon>
        <taxon>Tannerellaceae</taxon>
        <taxon>Parabacteroides</taxon>
    </lineage>
</organism>
<dbReference type="PANTHER" id="PTHR43143">
    <property type="entry name" value="METALLOPHOSPHOESTERASE, CALCINEURIN SUPERFAMILY"/>
    <property type="match status" value="1"/>
</dbReference>
<dbReference type="InterPro" id="IPR051918">
    <property type="entry name" value="STPP_CPPED1"/>
</dbReference>
<dbReference type="InterPro" id="IPR004843">
    <property type="entry name" value="Calcineurin-like_PHP"/>
</dbReference>
<keyword evidence="3" id="KW-1185">Reference proteome</keyword>
<gene>
    <name evidence="2" type="ORF">MUN53_03005</name>
</gene>